<comment type="catalytic activity">
    <reaction evidence="5">
        <text>N(2)-acetyl-L-ornithine + 2-oxoglutarate = N-acetyl-L-glutamate 5-semialdehyde + L-glutamate</text>
        <dbReference type="Rhea" id="RHEA:18049"/>
        <dbReference type="ChEBI" id="CHEBI:16810"/>
        <dbReference type="ChEBI" id="CHEBI:29123"/>
        <dbReference type="ChEBI" id="CHEBI:29985"/>
        <dbReference type="ChEBI" id="CHEBI:57805"/>
        <dbReference type="EC" id="2.6.1.11"/>
    </reaction>
</comment>
<evidence type="ECO:0000256" key="3">
    <source>
        <dbReference type="ARBA" id="ARBA00022679"/>
    </source>
</evidence>
<dbReference type="Gene3D" id="3.40.640.10">
    <property type="entry name" value="Type I PLP-dependent aspartate aminotransferase-like (Major domain)"/>
    <property type="match status" value="1"/>
</dbReference>
<evidence type="ECO:0000256" key="4">
    <source>
        <dbReference type="ARBA" id="ARBA00022898"/>
    </source>
</evidence>
<evidence type="ECO:0000313" key="6">
    <source>
        <dbReference type="EMBL" id="MDE5412590.1"/>
    </source>
</evidence>
<dbReference type="NCBIfam" id="NF002325">
    <property type="entry name" value="PRK01278.1"/>
    <property type="match status" value="1"/>
</dbReference>
<dbReference type="InterPro" id="IPR015422">
    <property type="entry name" value="PyrdxlP-dep_Trfase_small"/>
</dbReference>
<keyword evidence="3 5" id="KW-0808">Transferase</keyword>
<keyword evidence="7" id="KW-1185">Reference proteome</keyword>
<organism evidence="6 7">
    <name type="scientific">Alkalihalobacterium chitinilyticum</name>
    <dbReference type="NCBI Taxonomy" id="2980103"/>
    <lineage>
        <taxon>Bacteria</taxon>
        <taxon>Bacillati</taxon>
        <taxon>Bacillota</taxon>
        <taxon>Bacilli</taxon>
        <taxon>Bacillales</taxon>
        <taxon>Bacillaceae</taxon>
        <taxon>Alkalihalobacterium</taxon>
    </lineage>
</organism>
<dbReference type="GO" id="GO:0003992">
    <property type="term" value="F:N2-acetyl-L-ornithine:2-oxoglutarate 5-aminotransferase activity"/>
    <property type="evidence" value="ECO:0007669"/>
    <property type="project" value="UniProtKB-EC"/>
</dbReference>
<dbReference type="NCBIfam" id="TIGR00707">
    <property type="entry name" value="argD"/>
    <property type="match status" value="1"/>
</dbReference>
<comment type="miscellaneous">
    <text evidence="5">May also have succinyldiaminopimelate aminotransferase activity, thus carrying out the corresponding step in lysine biosynthesis.</text>
</comment>
<keyword evidence="2 5" id="KW-0028">Amino-acid biosynthesis</keyword>
<dbReference type="InterPro" id="IPR015424">
    <property type="entry name" value="PyrdxlP-dep_Trfase"/>
</dbReference>
<dbReference type="HAMAP" id="MF_01107">
    <property type="entry name" value="ArgD_aminotrans_3"/>
    <property type="match status" value="1"/>
</dbReference>
<dbReference type="Proteomes" id="UP001148125">
    <property type="component" value="Unassembled WGS sequence"/>
</dbReference>
<dbReference type="InterPro" id="IPR050103">
    <property type="entry name" value="Class-III_PLP-dep_AT"/>
</dbReference>
<keyword evidence="1 5" id="KW-0032">Aminotransferase</keyword>
<comment type="subcellular location">
    <subcellularLocation>
        <location evidence="5">Cytoplasm</location>
    </subcellularLocation>
</comment>
<dbReference type="EMBL" id="JAOTPO010000002">
    <property type="protein sequence ID" value="MDE5412590.1"/>
    <property type="molecule type" value="Genomic_DNA"/>
</dbReference>
<name>A0ABT5VBE1_9BACI</name>
<feature type="modified residue" description="N6-(pyridoxal phosphate)lysine" evidence="5">
    <location>
        <position position="236"/>
    </location>
</feature>
<feature type="binding site" evidence="5">
    <location>
        <position position="122"/>
    </location>
    <ligand>
        <name>pyridoxal 5'-phosphate</name>
        <dbReference type="ChEBI" id="CHEBI:597326"/>
    </ligand>
</feature>
<comment type="similarity">
    <text evidence="5">Belongs to the class-III pyridoxal-phosphate-dependent aminotransferase family. ArgD subfamily.</text>
</comment>
<evidence type="ECO:0000256" key="5">
    <source>
        <dbReference type="HAMAP-Rule" id="MF_01107"/>
    </source>
</evidence>
<comment type="subunit">
    <text evidence="5">Homodimer.</text>
</comment>
<comment type="pathway">
    <text evidence="5">Amino-acid biosynthesis; L-arginine biosynthesis; N(2)-acetyl-L-ornithine from L-glutamate: step 4/4.</text>
</comment>
<dbReference type="NCBIfam" id="NF002797">
    <property type="entry name" value="PRK02936.1"/>
    <property type="match status" value="1"/>
</dbReference>
<dbReference type="PANTHER" id="PTHR11986:SF79">
    <property type="entry name" value="ACETYLORNITHINE AMINOTRANSFERASE, MITOCHONDRIAL"/>
    <property type="match status" value="1"/>
</dbReference>
<dbReference type="SUPFAM" id="SSF53383">
    <property type="entry name" value="PLP-dependent transferases"/>
    <property type="match status" value="1"/>
</dbReference>
<dbReference type="PANTHER" id="PTHR11986">
    <property type="entry name" value="AMINOTRANSFERASE CLASS III"/>
    <property type="match status" value="1"/>
</dbReference>
<evidence type="ECO:0000256" key="2">
    <source>
        <dbReference type="ARBA" id="ARBA00022605"/>
    </source>
</evidence>
<dbReference type="InterPro" id="IPR004636">
    <property type="entry name" value="AcOrn/SuccOrn_fam"/>
</dbReference>
<dbReference type="InterPro" id="IPR049704">
    <property type="entry name" value="Aminotrans_3_PPA_site"/>
</dbReference>
<feature type="binding site" evidence="5">
    <location>
        <position position="125"/>
    </location>
    <ligand>
        <name>N(2)-acetyl-L-ornithine</name>
        <dbReference type="ChEBI" id="CHEBI:57805"/>
    </ligand>
</feature>
<dbReference type="CDD" id="cd00610">
    <property type="entry name" value="OAT_like"/>
    <property type="match status" value="1"/>
</dbReference>
<proteinExistence type="inferred from homology"/>
<comment type="cofactor">
    <cofactor evidence="5">
        <name>pyridoxal 5'-phosphate</name>
        <dbReference type="ChEBI" id="CHEBI:597326"/>
    </cofactor>
    <text evidence="5">Binds 1 pyridoxal phosphate per subunit.</text>
</comment>
<comment type="caution">
    <text evidence="6">The sequence shown here is derived from an EMBL/GenBank/DDBJ whole genome shotgun (WGS) entry which is preliminary data.</text>
</comment>
<dbReference type="EC" id="2.6.1.11" evidence="5"/>
<dbReference type="PROSITE" id="PS00600">
    <property type="entry name" value="AA_TRANSFER_CLASS_3"/>
    <property type="match status" value="1"/>
</dbReference>
<feature type="binding site" evidence="5">
    <location>
        <begin position="207"/>
        <end position="210"/>
    </location>
    <ligand>
        <name>pyridoxal 5'-phosphate</name>
        <dbReference type="ChEBI" id="CHEBI:597326"/>
    </ligand>
</feature>
<keyword evidence="4 5" id="KW-0663">Pyridoxal phosphate</keyword>
<dbReference type="InterPro" id="IPR005814">
    <property type="entry name" value="Aminotrans_3"/>
</dbReference>
<feature type="binding site" evidence="5">
    <location>
        <begin position="95"/>
        <end position="96"/>
    </location>
    <ligand>
        <name>pyridoxal 5'-phosphate</name>
        <dbReference type="ChEBI" id="CHEBI:597326"/>
    </ligand>
</feature>
<reference evidence="6" key="1">
    <citation type="submission" date="2024-05" db="EMBL/GenBank/DDBJ databases">
        <title>Alkalihalobacillus sp. strain MEB203 novel alkaliphilic bacterium from Lonar Lake, India.</title>
        <authorList>
            <person name="Joshi A."/>
            <person name="Thite S."/>
            <person name="Mengade P."/>
        </authorList>
    </citation>
    <scope>NUCLEOTIDE SEQUENCE</scope>
    <source>
        <strain evidence="6">MEB 203</strain>
    </source>
</reference>
<protein>
    <recommendedName>
        <fullName evidence="5">Acetylornithine aminotransferase</fullName>
        <shortName evidence="5">ACOAT</shortName>
        <ecNumber evidence="5">2.6.1.11</ecNumber>
    </recommendedName>
</protein>
<accession>A0ABT5VBE1</accession>
<keyword evidence="5" id="KW-0055">Arginine biosynthesis</keyword>
<dbReference type="InterPro" id="IPR015421">
    <property type="entry name" value="PyrdxlP-dep_Trfase_major"/>
</dbReference>
<keyword evidence="5" id="KW-0963">Cytoplasm</keyword>
<evidence type="ECO:0000313" key="7">
    <source>
        <dbReference type="Proteomes" id="UP001148125"/>
    </source>
</evidence>
<feature type="binding site" evidence="5">
    <location>
        <position position="264"/>
    </location>
    <ligand>
        <name>N(2)-acetyl-L-ornithine</name>
        <dbReference type="ChEBI" id="CHEBI:57805"/>
    </ligand>
</feature>
<gene>
    <name evidence="5" type="primary">argD</name>
    <name evidence="6" type="ORF">N7Z68_04270</name>
</gene>
<feature type="binding site" evidence="5">
    <location>
        <position position="265"/>
    </location>
    <ligand>
        <name>pyridoxal 5'-phosphate</name>
        <dbReference type="ChEBI" id="CHEBI:597326"/>
    </ligand>
</feature>
<dbReference type="PIRSF" id="PIRSF000521">
    <property type="entry name" value="Transaminase_4ab_Lys_Orn"/>
    <property type="match status" value="1"/>
</dbReference>
<dbReference type="Pfam" id="PF00202">
    <property type="entry name" value="Aminotran_3"/>
    <property type="match status" value="1"/>
</dbReference>
<sequence>MSSIFPTYARWDVTVQKAEGAILIDTNEKEYLDFTSGIGVCNLGHNHPVVHQKVKEQLDQVWHVSNLFHIPTQEQAAQMLTEHSCGDYVFFCNSGAEGNEGAIKLARKYTGKWKIISFKQSFHGRTFGSMSATGQEKIHEGYGPLLPQFEYAVFNDIGSVKSLIDDKVAAVMIEVIQGEGGVHPADPQFMAELQQLCIDHDLLLIVDEVQTGIGRTGKAFAYEHYNLSPDIIVSAKGLGNGFPIGAVIGKEKLKEAFGPGSHGSTYGGNPLATAAACAVMSQVFQPEFLQEVELKGNYFKKLLNEKLTSSNFVKEIKGKGLMIGIECDGEVGTLITKMREKGFLALSAGPTVIRLLPPLTVTNEQLEQAATVLAEVL</sequence>
<dbReference type="Gene3D" id="3.90.1150.10">
    <property type="entry name" value="Aspartate Aminotransferase, domain 1"/>
    <property type="match status" value="1"/>
</dbReference>
<evidence type="ECO:0000256" key="1">
    <source>
        <dbReference type="ARBA" id="ARBA00022576"/>
    </source>
</evidence>
<dbReference type="RefSeq" id="WP_275117220.1">
    <property type="nucleotide sequence ID" value="NZ_JAOTPO010000002.1"/>
</dbReference>